<dbReference type="OrthoDB" id="185175at2759"/>
<dbReference type="Proteomes" id="UP000006726">
    <property type="component" value="Chromosome 5"/>
</dbReference>
<sequence>LPHMFLGSPQISIRQDEIVKQGWLYKQSRFLKDWRRRWFVLTRNYLASFKDQRSLSTPTESLMLSECLTVRSADEDTNKENSFRVDTPNRVFFLIAENPIEKEEWIGQIGRQMIRPTVYQHDY</sequence>
<dbReference type="Pfam" id="PF00169">
    <property type="entry name" value="PH"/>
    <property type="match status" value="1"/>
</dbReference>
<evidence type="ECO:0000313" key="2">
    <source>
        <dbReference type="EMBL" id="EAK88235.1"/>
    </source>
</evidence>
<dbReference type="FunFam" id="2.30.29.30:FF:000286">
    <property type="entry name" value="PH-protein kinase domain containing protein"/>
    <property type="match status" value="1"/>
</dbReference>
<gene>
    <name evidence="2" type="ORF">cgd5_1970</name>
</gene>
<keyword evidence="3" id="KW-1185">Reference proteome</keyword>
<accession>Q5CRP7</accession>
<dbReference type="SUPFAM" id="SSF50729">
    <property type="entry name" value="PH domain-like"/>
    <property type="match status" value="1"/>
</dbReference>
<organism evidence="2 3">
    <name type="scientific">Cryptosporidium parvum (strain Iowa II)</name>
    <dbReference type="NCBI Taxonomy" id="353152"/>
    <lineage>
        <taxon>Eukaryota</taxon>
        <taxon>Sar</taxon>
        <taxon>Alveolata</taxon>
        <taxon>Apicomplexa</taxon>
        <taxon>Conoidasida</taxon>
        <taxon>Coccidia</taxon>
        <taxon>Eucoccidiorida</taxon>
        <taxon>Eimeriorina</taxon>
        <taxon>Cryptosporidiidae</taxon>
        <taxon>Cryptosporidium</taxon>
    </lineage>
</organism>
<dbReference type="PANTHER" id="PTHR14336">
    <property type="entry name" value="TANDEM PH DOMAIN CONTAINING PROTEIN"/>
    <property type="match status" value="1"/>
</dbReference>
<protein>
    <submittedName>
        <fullName evidence="2">AtPH1 like protein with a pleckstrin homology (PH) domain</fullName>
    </submittedName>
</protein>
<dbReference type="PANTHER" id="PTHR14336:SF8">
    <property type="entry name" value="PROTEIN OPY1"/>
    <property type="match status" value="1"/>
</dbReference>
<name>Q5CRP7_CRYPI</name>
<evidence type="ECO:0000259" key="1">
    <source>
        <dbReference type="PROSITE" id="PS50003"/>
    </source>
</evidence>
<comment type="caution">
    <text evidence="2">The sequence shown here is derived from an EMBL/GenBank/DDBJ whole genome shotgun (WGS) entry which is preliminary data.</text>
</comment>
<evidence type="ECO:0000313" key="3">
    <source>
        <dbReference type="Proteomes" id="UP000006726"/>
    </source>
</evidence>
<dbReference type="RefSeq" id="XP_626139.1">
    <property type="nucleotide sequence ID" value="XM_626139.1"/>
</dbReference>
<dbReference type="InterPro" id="IPR051707">
    <property type="entry name" value="PI-Interact_SigTrans_Reg"/>
</dbReference>
<feature type="domain" description="PH" evidence="1">
    <location>
        <begin position="17"/>
        <end position="114"/>
    </location>
</feature>
<dbReference type="OMA" id="SECLTVR"/>
<feature type="non-terminal residue" evidence="2">
    <location>
        <position position="1"/>
    </location>
</feature>
<dbReference type="InterPro" id="IPR001849">
    <property type="entry name" value="PH_domain"/>
</dbReference>
<dbReference type="InParanoid" id="Q5CRP7"/>
<dbReference type="SMART" id="SM00233">
    <property type="entry name" value="PH"/>
    <property type="match status" value="1"/>
</dbReference>
<dbReference type="STRING" id="353152.Q5CRP7"/>
<dbReference type="AlphaFoldDB" id="Q5CRP7"/>
<dbReference type="InterPro" id="IPR011993">
    <property type="entry name" value="PH-like_dom_sf"/>
</dbReference>
<reference evidence="2 3" key="1">
    <citation type="journal article" date="2004" name="Science">
        <title>Complete genome sequence of the apicomplexan, Cryptosporidium parvum.</title>
        <authorList>
            <person name="Abrahamsen M.S."/>
            <person name="Templeton T.J."/>
            <person name="Enomoto S."/>
            <person name="Abrahante J.E."/>
            <person name="Zhu G."/>
            <person name="Lancto C.A."/>
            <person name="Deng M."/>
            <person name="Liu C."/>
            <person name="Widmer G."/>
            <person name="Tzipori S."/>
            <person name="Buck G.A."/>
            <person name="Xu P."/>
            <person name="Bankier A.T."/>
            <person name="Dear P.H."/>
            <person name="Konfortov B.A."/>
            <person name="Spriggs H.F."/>
            <person name="Iyer L."/>
            <person name="Anantharaman V."/>
            <person name="Aravind L."/>
            <person name="Kapur V."/>
        </authorList>
    </citation>
    <scope>NUCLEOTIDE SEQUENCE [LARGE SCALE GENOMIC DNA]</scope>
    <source>
        <strain evidence="3">Iowa II</strain>
    </source>
</reference>
<dbReference type="GeneID" id="3373083"/>
<dbReference type="EMBL" id="AAEE01000007">
    <property type="protein sequence ID" value="EAK88235.1"/>
    <property type="molecule type" value="Genomic_DNA"/>
</dbReference>
<dbReference type="CDD" id="cd13276">
    <property type="entry name" value="PH_AtPH1"/>
    <property type="match status" value="1"/>
</dbReference>
<dbReference type="Gene3D" id="2.30.29.30">
    <property type="entry name" value="Pleckstrin-homology domain (PH domain)/Phosphotyrosine-binding domain (PTB)"/>
    <property type="match status" value="1"/>
</dbReference>
<dbReference type="KEGG" id="cpv:cgd5_1970"/>
<proteinExistence type="predicted"/>
<dbReference type="PROSITE" id="PS50003">
    <property type="entry name" value="PH_DOMAIN"/>
    <property type="match status" value="1"/>
</dbReference>